<evidence type="ECO:0000313" key="6">
    <source>
        <dbReference type="Proteomes" id="UP000187406"/>
    </source>
</evidence>
<reference evidence="6" key="1">
    <citation type="submission" date="2016-04" db="EMBL/GenBank/DDBJ databases">
        <title>Cephalotus genome sequencing.</title>
        <authorList>
            <person name="Fukushima K."/>
            <person name="Hasebe M."/>
            <person name="Fang X."/>
        </authorList>
    </citation>
    <scope>NUCLEOTIDE SEQUENCE [LARGE SCALE GENOMIC DNA]</scope>
    <source>
        <strain evidence="6">cv. St1</strain>
    </source>
</reference>
<evidence type="ECO:0000313" key="5">
    <source>
        <dbReference type="EMBL" id="GAV61711.1"/>
    </source>
</evidence>
<evidence type="ECO:0000256" key="1">
    <source>
        <dbReference type="ARBA" id="ARBA00006643"/>
    </source>
</evidence>
<name>A0A1Q3B139_CEPFO</name>
<feature type="repeat" description="PPR" evidence="3">
    <location>
        <begin position="150"/>
        <end position="184"/>
    </location>
</feature>
<evidence type="ECO:0000259" key="4">
    <source>
        <dbReference type="Pfam" id="PF14432"/>
    </source>
</evidence>
<dbReference type="InterPro" id="IPR032867">
    <property type="entry name" value="DYW_dom"/>
</dbReference>
<accession>A0A1Q3B139</accession>
<feature type="repeat" description="PPR" evidence="3">
    <location>
        <begin position="17"/>
        <end position="51"/>
    </location>
</feature>
<dbReference type="NCBIfam" id="TIGR00756">
    <property type="entry name" value="PPR"/>
    <property type="match status" value="3"/>
</dbReference>
<dbReference type="Pfam" id="PF14432">
    <property type="entry name" value="DYW_deaminase"/>
    <property type="match status" value="1"/>
</dbReference>
<dbReference type="PANTHER" id="PTHR47926:SF385">
    <property type="entry name" value="DYW DOMAIN-CONTAINING PROTEIN"/>
    <property type="match status" value="1"/>
</dbReference>
<dbReference type="PROSITE" id="PS51375">
    <property type="entry name" value="PPR"/>
    <property type="match status" value="5"/>
</dbReference>
<feature type="domain" description="DYW" evidence="4">
    <location>
        <begin position="567"/>
        <end position="659"/>
    </location>
</feature>
<keyword evidence="6" id="KW-1185">Reference proteome</keyword>
<dbReference type="Pfam" id="PF01535">
    <property type="entry name" value="PPR"/>
    <property type="match status" value="4"/>
</dbReference>
<dbReference type="InParanoid" id="A0A1Q3B139"/>
<dbReference type="AlphaFoldDB" id="A0A1Q3B139"/>
<feature type="repeat" description="PPR" evidence="3">
    <location>
        <begin position="251"/>
        <end position="285"/>
    </location>
</feature>
<dbReference type="EMBL" id="BDDD01000222">
    <property type="protein sequence ID" value="GAV61711.1"/>
    <property type="molecule type" value="Genomic_DNA"/>
</dbReference>
<gene>
    <name evidence="5" type="ORF">CFOL_v3_05237</name>
</gene>
<feature type="repeat" description="PPR" evidence="3">
    <location>
        <begin position="352"/>
        <end position="386"/>
    </location>
</feature>
<dbReference type="FunFam" id="1.25.40.10:FF:000227">
    <property type="entry name" value="Pentatricopeptide repeat-containing protein At3g13880"/>
    <property type="match status" value="1"/>
</dbReference>
<dbReference type="PANTHER" id="PTHR47926">
    <property type="entry name" value="PENTATRICOPEPTIDE REPEAT-CONTAINING PROTEIN"/>
    <property type="match status" value="1"/>
</dbReference>
<dbReference type="Pfam" id="PF20431">
    <property type="entry name" value="E_motif"/>
    <property type="match status" value="1"/>
</dbReference>
<evidence type="ECO:0000256" key="2">
    <source>
        <dbReference type="ARBA" id="ARBA00022737"/>
    </source>
</evidence>
<feature type="repeat" description="PPR" evidence="3">
    <location>
        <begin position="489"/>
        <end position="523"/>
    </location>
</feature>
<dbReference type="InterPro" id="IPR002885">
    <property type="entry name" value="PPR_rpt"/>
</dbReference>
<dbReference type="InterPro" id="IPR046960">
    <property type="entry name" value="PPR_At4g14850-like_plant"/>
</dbReference>
<evidence type="ECO:0000256" key="3">
    <source>
        <dbReference type="PROSITE-ProRule" id="PRU00708"/>
    </source>
</evidence>
<organism evidence="5 6">
    <name type="scientific">Cephalotus follicularis</name>
    <name type="common">Albany pitcher plant</name>
    <dbReference type="NCBI Taxonomy" id="3775"/>
    <lineage>
        <taxon>Eukaryota</taxon>
        <taxon>Viridiplantae</taxon>
        <taxon>Streptophyta</taxon>
        <taxon>Embryophyta</taxon>
        <taxon>Tracheophyta</taxon>
        <taxon>Spermatophyta</taxon>
        <taxon>Magnoliopsida</taxon>
        <taxon>eudicotyledons</taxon>
        <taxon>Gunneridae</taxon>
        <taxon>Pentapetalae</taxon>
        <taxon>rosids</taxon>
        <taxon>fabids</taxon>
        <taxon>Oxalidales</taxon>
        <taxon>Cephalotaceae</taxon>
        <taxon>Cephalotus</taxon>
    </lineage>
</organism>
<dbReference type="Gene3D" id="1.25.40.10">
    <property type="entry name" value="Tetratricopeptide repeat domain"/>
    <property type="match status" value="5"/>
</dbReference>
<comment type="similarity">
    <text evidence="1">Belongs to the PPR family. PCMP-H subfamily.</text>
</comment>
<comment type="caution">
    <text evidence="5">The sequence shown here is derived from an EMBL/GenBank/DDBJ whole genome shotgun (WGS) entry which is preliminary data.</text>
</comment>
<dbReference type="Proteomes" id="UP000187406">
    <property type="component" value="Unassembled WGS sequence"/>
</dbReference>
<dbReference type="FunFam" id="1.25.40.10:FF:000031">
    <property type="entry name" value="Pentatricopeptide repeat-containing protein mitochondrial"/>
    <property type="match status" value="1"/>
</dbReference>
<dbReference type="Pfam" id="PF13041">
    <property type="entry name" value="PPR_2"/>
    <property type="match status" value="2"/>
</dbReference>
<dbReference type="FunFam" id="1.25.40.10:FF:001060">
    <property type="entry name" value="Os05g0572900 protein"/>
    <property type="match status" value="1"/>
</dbReference>
<sequence length="659" mass="74752">MFHAHFIITNQPSKNDFLVQANSLVNLYAKCGQLSTARRLFDNMPNRNVVSYSSLMAGYLHNGFSLEVLKLFKDMVLVDNISRNEYIFANVLNSCSYNRKVEEGRQCHGYVLKSGLLFHQYVKSAIIDMYCKCSAAEEAMLLLNSVPGYDVFSYNSMLNGLLEHGYLREGLEVAERLVGECVRWDNVTYLHIFGLCASLNNLKLGLEIHCRMLKSDVECDEFIRSAIINMYGKCGKVLNARKVFDGFQTRNVVIWTAIMAAYLQNRCFEEALKLLSDMEIQGISPNEFTFAVLLNSAAGLSALRHGNVLHARAIQSGYQDYVIVGNALITMYSKGGSIEAANKVFSRMICRDTITWNAMICGYSHHGLGKEALIVFQDMLTAENYPTYVTFVGVLSACGHVGLVQEGFYFLNQLMKQFGIEPGLEHYTCVVGLLSRAGLLDKAEKFMRSTPVKWDVVAWRTLLSACHVHRNFGFGRRIAEYVLKMDPNDVGTYTLLSNMYAKAKRWDGVVKVRKLMRERNIKKEPGVSWLDIRNTTHVFVAEDNKHPEISQINEKVRELLAKIMPLGYVPDVAALIHDMEDEQKEDCLSYHSEKLAIAYGLMKTPSEAPVYVYKNLRMCDDCHSAVKFISMLTNRVLIVRDANRFHCFRDGCCTCADYW</sequence>
<keyword evidence="2" id="KW-0677">Repeat</keyword>
<dbReference type="GO" id="GO:0003723">
    <property type="term" value="F:RNA binding"/>
    <property type="evidence" value="ECO:0007669"/>
    <property type="project" value="InterPro"/>
</dbReference>
<dbReference type="GO" id="GO:0009451">
    <property type="term" value="P:RNA modification"/>
    <property type="evidence" value="ECO:0007669"/>
    <property type="project" value="InterPro"/>
</dbReference>
<dbReference type="InterPro" id="IPR011990">
    <property type="entry name" value="TPR-like_helical_dom_sf"/>
</dbReference>
<dbReference type="FunCoup" id="A0A1Q3B139">
    <property type="interactions" value="83"/>
</dbReference>
<protein>
    <submittedName>
        <fullName evidence="5">PPR domain-containing protein/PPR_2 domain-containing protein/DYW_deaminase domain-containing protein</fullName>
    </submittedName>
</protein>
<proteinExistence type="inferred from homology"/>
<dbReference type="OrthoDB" id="724816at2759"/>
<dbReference type="GO" id="GO:0008270">
    <property type="term" value="F:zinc ion binding"/>
    <property type="evidence" value="ECO:0007669"/>
    <property type="project" value="InterPro"/>
</dbReference>
<dbReference type="InterPro" id="IPR046848">
    <property type="entry name" value="E_motif"/>
</dbReference>